<protein>
    <submittedName>
        <fullName evidence="2">SerS protein</fullName>
    </submittedName>
</protein>
<evidence type="ECO:0000313" key="2">
    <source>
        <dbReference type="EMBL" id="CAE7768118.1"/>
    </source>
</evidence>
<name>A0A812Y7F1_9DINO</name>
<comment type="caution">
    <text evidence="2">The sequence shown here is derived from an EMBL/GenBank/DDBJ whole genome shotgun (WGS) entry which is preliminary data.</text>
</comment>
<organism evidence="2 3">
    <name type="scientific">Symbiodinium necroappetens</name>
    <dbReference type="NCBI Taxonomy" id="1628268"/>
    <lineage>
        <taxon>Eukaryota</taxon>
        <taxon>Sar</taxon>
        <taxon>Alveolata</taxon>
        <taxon>Dinophyceae</taxon>
        <taxon>Suessiales</taxon>
        <taxon>Symbiodiniaceae</taxon>
        <taxon>Symbiodinium</taxon>
    </lineage>
</organism>
<gene>
    <name evidence="2" type="primary">serS</name>
    <name evidence="2" type="ORF">SNEC2469_LOCUS22418</name>
</gene>
<proteinExistence type="predicted"/>
<dbReference type="EMBL" id="CAJNJA010040664">
    <property type="protein sequence ID" value="CAE7768118.1"/>
    <property type="molecule type" value="Genomic_DNA"/>
</dbReference>
<dbReference type="OrthoDB" id="415518at2759"/>
<dbReference type="AlphaFoldDB" id="A0A812Y7F1"/>
<feature type="transmembrane region" description="Helical" evidence="1">
    <location>
        <begin position="333"/>
        <end position="354"/>
    </location>
</feature>
<reference evidence="2" key="1">
    <citation type="submission" date="2021-02" db="EMBL/GenBank/DDBJ databases">
        <authorList>
            <person name="Dougan E. K."/>
            <person name="Rhodes N."/>
            <person name="Thang M."/>
            <person name="Chan C."/>
        </authorList>
    </citation>
    <scope>NUCLEOTIDE SEQUENCE</scope>
</reference>
<keyword evidence="1" id="KW-0472">Membrane</keyword>
<keyword evidence="1" id="KW-1133">Transmembrane helix</keyword>
<feature type="transmembrane region" description="Helical" evidence="1">
    <location>
        <begin position="299"/>
        <end position="321"/>
    </location>
</feature>
<feature type="transmembrane region" description="Helical" evidence="1">
    <location>
        <begin position="380"/>
        <end position="400"/>
    </location>
</feature>
<sequence>MSAAKLEKKIWTLEQRLREEFRVELQRALGQCLARVQHLETEVLLLRGEKPVRLKQAPYDCIWGVSVDVGDAELPGGIVEKPVADVVPVGRPSGSAWSEFSPKWESPQGEDPEDECVAWVPLEPVAFLESTWNLVLVMGFTDAGWLDIIIACLLLIVSGGLQIAFSIILLSPDFLGEPFESHIQNVEKWRVGVAHDYRHMDLAQTSLVSRVCNKDVSLIVSTSQATLLDEIDTFLGLLKPFNVSLGILLCMLCILMWCLYLCNEFRAIGLSLEAVLQIPRRAYTTFDHGRFATISYLRFALYCLARITRGVIAGLLLYAGILWLANTTSITDLMLNAVALGAVLDVDEMFFAALMPKKIQIKIQDLEAIKINYTRRRSQIEAVLLLLIMCGLMLWPWFYLVEPLANHMLEVNATLCGGNQDFVVGINSNQGITIGRETTNFGADRNVSLIEIAVRDLAFRGDDSLSSNYVLISQVARDFEIKRTELMSAAAARIMHCTDFDQYYIHGQPNAGNYEPYWWNTAPGLGFPQNSTCEDMKEHCDDENGELLRLSCGVTCGCAEPVTNPWFRV</sequence>
<keyword evidence="3" id="KW-1185">Reference proteome</keyword>
<accession>A0A812Y7F1</accession>
<feature type="transmembrane region" description="Helical" evidence="1">
    <location>
        <begin position="243"/>
        <end position="262"/>
    </location>
</feature>
<dbReference type="Proteomes" id="UP000601435">
    <property type="component" value="Unassembled WGS sequence"/>
</dbReference>
<evidence type="ECO:0000256" key="1">
    <source>
        <dbReference type="SAM" id="Phobius"/>
    </source>
</evidence>
<feature type="transmembrane region" description="Helical" evidence="1">
    <location>
        <begin position="148"/>
        <end position="170"/>
    </location>
</feature>
<evidence type="ECO:0000313" key="3">
    <source>
        <dbReference type="Proteomes" id="UP000601435"/>
    </source>
</evidence>
<keyword evidence="1" id="KW-0812">Transmembrane</keyword>